<dbReference type="RefSeq" id="YP_009785049.1">
    <property type="nucleotide sequence ID" value="NC_047751.1"/>
</dbReference>
<keyword evidence="1" id="KW-0378">Hydrolase</keyword>
<feature type="region of interest" description="Nuclease activity" evidence="1">
    <location>
        <begin position="345"/>
        <end position="430"/>
    </location>
</feature>
<comment type="domain">
    <text evidence="1">The ATPase region is in the N-terminus, whereas the nuclease region is in the central part. The C-terminus is involved in prohead binding.</text>
</comment>
<feature type="short sequence motif" description="Walker A motif" evidence="1">
    <location>
        <begin position="62"/>
        <end position="69"/>
    </location>
</feature>
<dbReference type="GO" id="GO:0046872">
    <property type="term" value="F:metal ion binding"/>
    <property type="evidence" value="ECO:0007669"/>
    <property type="project" value="UniProtKB-UniRule"/>
</dbReference>
<evidence type="ECO:0000313" key="3">
    <source>
        <dbReference type="EMBL" id="AJT60797.1"/>
    </source>
</evidence>
<dbReference type="GO" id="GO:0016887">
    <property type="term" value="F:ATP hydrolysis activity"/>
    <property type="evidence" value="ECO:0007669"/>
    <property type="project" value="InterPro"/>
</dbReference>
<evidence type="ECO:0000256" key="1">
    <source>
        <dbReference type="HAMAP-Rule" id="MF_04147"/>
    </source>
</evidence>
<keyword evidence="1" id="KW-1188">Viral release from host cell</keyword>
<keyword evidence="1" id="KW-0547">Nucleotide-binding</keyword>
<comment type="function">
    <text evidence="1">The terminase large subunit acts as an ATP driven molecular motor necessary for viral DNA translocation into empty capsids and as an endonuclease that cuts the viral genome at a unique and precise dsDNA sequence to initiate and to end a packaging reaction. The terminase lies at a unique vertex of the procapsid and is composed of two subunits, a small terminase subunit involved in viral DNA recognition (packaging sequence), and a large terminase subunit possessing endonucleolytic and ATPase activities. Both terminase subunits heterooligomerize and are docked on the portal protein to form the packaging machine. The terminase large subunit exhibits endonuclease activity and cleaves the viral genome concatemer. Once the DNA is packaged, the terminase detaches from the portal and gets replaced by the tail to finish maturation of the virion.</text>
</comment>
<dbReference type="Proteomes" id="UP000223875">
    <property type="component" value="Segment"/>
</dbReference>
<dbReference type="GO" id="GO:0019073">
    <property type="term" value="P:viral DNA genome packaging"/>
    <property type="evidence" value="ECO:0007669"/>
    <property type="project" value="UniProtKB-UniRule"/>
</dbReference>
<feature type="binding site" evidence="1">
    <location>
        <position position="519"/>
    </location>
    <ligand>
        <name>Mg(2+)</name>
        <dbReference type="ChEBI" id="CHEBI:18420"/>
        <label>1</label>
        <note>catalytic; for nuclease activity</note>
    </ligand>
</feature>
<dbReference type="Gene3D" id="3.40.50.300">
    <property type="entry name" value="P-loop containing nucleotide triphosphate hydrolases"/>
    <property type="match status" value="1"/>
</dbReference>
<dbReference type="InterPro" id="IPR047987">
    <property type="entry name" value="Gp19-like_virus"/>
</dbReference>
<feature type="binding site" evidence="1">
    <location>
        <position position="365"/>
    </location>
    <ligand>
        <name>Mg(2+)</name>
        <dbReference type="ChEBI" id="CHEBI:18420"/>
        <label>2</label>
        <note>catalytic; for nuclease activity</note>
    </ligand>
</feature>
<comment type="caution">
    <text evidence="1">Lacks conserved residue(s) required for the propagation of feature annotation.</text>
</comment>
<dbReference type="NCBIfam" id="NF033889">
    <property type="entry name" value="termin_lrg_T7"/>
    <property type="match status" value="1"/>
</dbReference>
<dbReference type="GO" id="GO:0051276">
    <property type="term" value="P:chromosome organization"/>
    <property type="evidence" value="ECO:0007669"/>
    <property type="project" value="UniProtKB-UniRule"/>
</dbReference>
<dbReference type="KEGG" id="vg:54975095"/>
<dbReference type="HAMAP" id="MF_04147">
    <property type="entry name" value="TERL_T7"/>
    <property type="match status" value="1"/>
</dbReference>
<protein>
    <recommendedName>
        <fullName evidence="1">Terminase, large subunit</fullName>
    </recommendedName>
    <alternativeName>
        <fullName evidence="1">DNA-packaging protein</fullName>
    </alternativeName>
    <domain>
        <recommendedName>
            <fullName evidence="1">ATPase</fullName>
            <ecNumber evidence="1">3.6.4.-</ecNumber>
        </recommendedName>
    </domain>
    <domain>
        <recommendedName>
            <fullName evidence="1">Endonuclease</fullName>
            <ecNumber evidence="1">3.1.21.-</ecNumber>
        </recommendedName>
    </domain>
</protein>
<comment type="subunit">
    <text evidence="1">Homopentamer. Interacts with the terminase small subunit; the active complex is probably heterooligomeric. Interacts with the portal protein.</text>
</comment>
<dbReference type="InterPro" id="IPR044271">
    <property type="entry name" value="Terminase_large_su_gp19"/>
</dbReference>
<keyword evidence="1" id="KW-0231">Viral genome packaging</keyword>
<keyword evidence="1" id="KW-0255">Endonuclease</keyword>
<feature type="binding site" evidence="1">
    <location>
        <position position="421"/>
    </location>
    <ligand>
        <name>Mg(2+)</name>
        <dbReference type="ChEBI" id="CHEBI:18420"/>
        <label>2</label>
        <note>catalytic; for nuclease activity</note>
    </ligand>
</feature>
<organism evidence="3 4">
    <name type="scientific">Ralstonia phage phiITL-1</name>
    <dbReference type="NCBI Taxonomy" id="1597967"/>
    <lineage>
        <taxon>Viruses</taxon>
        <taxon>Duplodnaviria</taxon>
        <taxon>Heunggongvirae</taxon>
        <taxon>Uroviricota</taxon>
        <taxon>Caudoviricetes</taxon>
        <taxon>Autographivirales</taxon>
        <taxon>Autotranscriptaviridae</taxon>
        <taxon>Serkorvirus</taxon>
        <taxon>Serkorvirus ITL1</taxon>
    </lineage>
</organism>
<name>A0A0U1ZDM1_9CAUD</name>
<dbReference type="EMBL" id="KP343639">
    <property type="protein sequence ID" value="AJT60797.1"/>
    <property type="molecule type" value="Genomic_DNA"/>
</dbReference>
<dbReference type="EC" id="3.6.4.-" evidence="1"/>
<keyword evidence="1" id="KW-0540">Nuclease</keyword>
<dbReference type="InterPro" id="IPR027417">
    <property type="entry name" value="P-loop_NTPase"/>
</dbReference>
<dbReference type="Pfam" id="PF22530">
    <property type="entry name" value="Terminase-T7_RNaseH-like"/>
    <property type="match status" value="1"/>
</dbReference>
<comment type="similarity">
    <text evidence="1">Belongs to the Teseptimavirus large terminase family.</text>
</comment>
<keyword evidence="1" id="KW-0067">ATP-binding</keyword>
<feature type="domain" description="Terminase large subunit ribonuclease H-like" evidence="2">
    <location>
        <begin position="364"/>
        <end position="470"/>
    </location>
</feature>
<comment type="cofactor">
    <cofactor evidence="1">
        <name>Mg(2+)</name>
        <dbReference type="ChEBI" id="CHEBI:18420"/>
    </cofactor>
</comment>
<feature type="short sequence motif" description="Walker B motif" evidence="1">
    <location>
        <begin position="160"/>
        <end position="165"/>
    </location>
</feature>
<dbReference type="GeneID" id="54975095"/>
<accession>A0A0U1ZDM1</accession>
<dbReference type="EC" id="3.1.21.-" evidence="1"/>
<evidence type="ECO:0000313" key="4">
    <source>
        <dbReference type="Proteomes" id="UP000223875"/>
    </source>
</evidence>
<dbReference type="GO" id="GO:0005524">
    <property type="term" value="F:ATP binding"/>
    <property type="evidence" value="ECO:0007669"/>
    <property type="project" value="UniProtKB-KW"/>
</dbReference>
<keyword evidence="4" id="KW-1185">Reference proteome</keyword>
<evidence type="ECO:0000259" key="2">
    <source>
        <dbReference type="Pfam" id="PF22530"/>
    </source>
</evidence>
<proteinExistence type="inferred from homology"/>
<dbReference type="InterPro" id="IPR054762">
    <property type="entry name" value="Gp19_RNaseH-like"/>
</dbReference>
<dbReference type="GO" id="GO:0004519">
    <property type="term" value="F:endonuclease activity"/>
    <property type="evidence" value="ECO:0007669"/>
    <property type="project" value="UniProtKB-UniRule"/>
</dbReference>
<dbReference type="GO" id="GO:0098009">
    <property type="term" value="C:viral terminase, large subunit"/>
    <property type="evidence" value="ECO:0007669"/>
    <property type="project" value="UniProtKB-UniRule"/>
</dbReference>
<sequence>MSIEQLKTDTKEALLQKRMRDDFRVFVWFVWKVINLPNPTDIQNDMAWTLQNPPSRRFILQGFRGVAKSFITCAYVVWRLWRDPQLKIMIVSASKERADANSQFIKKIISEIEFLHHLKAAPGQVDTVVKFDVGPKLPDHSPSVKSVGITGQLTGSRADIIIADDVEVPGNSSTQGARDKLFELVKEFDAILKPGGTVIYLGTPQNEMSLYNELLNRGYVTLIWPARYPRDEKQRANYGTRLAPYLAERYDADPEGLSWKPTDPQRFDENDLLEREVSYGKAGFALQFMLDTSLSDAEKYPLRLRDMIVGLFPKERAPMSHDWLPGPPLELGNLPQIGLKGDRYYGPYGSSKEMSNYFGKVMAIDPSGRGKDETGYAVMYFLNGYLYLMEVGGFRGGYEDATLESLAKVAKKWAVNDVIIEGNFGDGMYLKLFTPVVHRLHKCNVEEVRSVGQKEVRIADTLEPIFGAHRFCVSESAIEHDYATAKDVDGKFDPKYSCFYQMSRLTRERGALAHDDRLDAVAMAAAFFVERMDLDAAKQIAEATEEFLAAHMEDPLRTGESLTRYIEGGSGLVILSTEDPEDSYWDDLNMLA</sequence>
<keyword evidence="1" id="KW-0479">Metal-binding</keyword>
<feature type="binding site" evidence="1">
    <location>
        <position position="365"/>
    </location>
    <ligand>
        <name>Mg(2+)</name>
        <dbReference type="ChEBI" id="CHEBI:18420"/>
        <label>1</label>
        <note>catalytic; for nuclease activity</note>
    </ligand>
</feature>
<dbReference type="Gene3D" id="3.30.420.240">
    <property type="match status" value="1"/>
</dbReference>
<keyword evidence="1" id="KW-0460">Magnesium</keyword>
<reference evidence="3 4" key="1">
    <citation type="submission" date="2015-01" db="EMBL/GenBank/DDBJ databases">
        <title>Genomic characterization of bacteriophage ITL-1, lytic for Rasltonia solanacearum.</title>
        <authorList>
            <person name="Hernandez-Romano J."/>
            <person name="Martinez-Barnetche J."/>
            <person name="Tellez-Sosa J.M."/>
            <person name="Gomez-Barreto R.E."/>
            <person name="Teran-Leon I."/>
            <person name="Serrano-Plancarte R."/>
            <person name="Zavala-Padilla G."/>
            <person name="Estrada-Carrillo M."/>
        </authorList>
    </citation>
    <scope>NUCLEOTIDE SEQUENCE [LARGE SCALE GENOMIC DNA]</scope>
</reference>